<keyword evidence="2" id="KW-0677">Repeat</keyword>
<feature type="region of interest" description="Disordered" evidence="5">
    <location>
        <begin position="1"/>
        <end position="33"/>
    </location>
</feature>
<comment type="caution">
    <text evidence="7">The sequence shown here is derived from an EMBL/GenBank/DDBJ whole genome shotgun (WGS) entry which is preliminary data.</text>
</comment>
<reference evidence="7 8" key="1">
    <citation type="submission" date="2024-11" db="EMBL/GenBank/DDBJ databases">
        <title>Chromosome-level genome assembly of Eucalyptus globulus Labill. provides insights into its genome evolution.</title>
        <authorList>
            <person name="Li X."/>
        </authorList>
    </citation>
    <scope>NUCLEOTIDE SEQUENCE [LARGE SCALE GENOMIC DNA]</scope>
    <source>
        <strain evidence="7">CL2024</strain>
        <tissue evidence="7">Fresh tender leaves</tissue>
    </source>
</reference>
<dbReference type="EMBL" id="JBJKBG010000003">
    <property type="protein sequence ID" value="KAL3745474.1"/>
    <property type="molecule type" value="Genomic_DNA"/>
</dbReference>
<proteinExistence type="predicted"/>
<dbReference type="SMART" id="SM00255">
    <property type="entry name" value="TIR"/>
    <property type="match status" value="1"/>
</dbReference>
<dbReference type="PANTHER" id="PTHR11017:SF570">
    <property type="entry name" value="DISEASE RESISTANCE PROTEIN (TIR-NBS CLASS)-RELATED"/>
    <property type="match status" value="1"/>
</dbReference>
<keyword evidence="8" id="KW-1185">Reference proteome</keyword>
<protein>
    <recommendedName>
        <fullName evidence="6">TIR domain-containing protein</fullName>
    </recommendedName>
</protein>
<dbReference type="AlphaFoldDB" id="A0ABD3L0L3"/>
<dbReference type="Pfam" id="PF00931">
    <property type="entry name" value="NB-ARC"/>
    <property type="match status" value="1"/>
</dbReference>
<dbReference type="InterPro" id="IPR044974">
    <property type="entry name" value="Disease_R_plants"/>
</dbReference>
<feature type="domain" description="TIR" evidence="6">
    <location>
        <begin position="37"/>
        <end position="204"/>
    </location>
</feature>
<dbReference type="PRINTS" id="PR00364">
    <property type="entry name" value="DISEASERSIST"/>
</dbReference>
<keyword evidence="4" id="KW-0520">NAD</keyword>
<dbReference type="Gene3D" id="1.10.8.430">
    <property type="entry name" value="Helical domain of apoptotic protease-activating factors"/>
    <property type="match status" value="1"/>
</dbReference>
<dbReference type="Gene3D" id="3.40.50.300">
    <property type="entry name" value="P-loop containing nucleotide triphosphate hydrolases"/>
    <property type="match status" value="1"/>
</dbReference>
<dbReference type="GO" id="GO:0006952">
    <property type="term" value="P:defense response"/>
    <property type="evidence" value="ECO:0007669"/>
    <property type="project" value="UniProtKB-KW"/>
</dbReference>
<gene>
    <name evidence="7" type="ORF">ACJRO7_014560</name>
</gene>
<evidence type="ECO:0000313" key="7">
    <source>
        <dbReference type="EMBL" id="KAL3745474.1"/>
    </source>
</evidence>
<dbReference type="InterPro" id="IPR027417">
    <property type="entry name" value="P-loop_NTPase"/>
</dbReference>
<dbReference type="InterPro" id="IPR032675">
    <property type="entry name" value="LRR_dom_sf"/>
</dbReference>
<evidence type="ECO:0000313" key="8">
    <source>
        <dbReference type="Proteomes" id="UP001634007"/>
    </source>
</evidence>
<evidence type="ECO:0000256" key="2">
    <source>
        <dbReference type="ARBA" id="ARBA00022737"/>
    </source>
</evidence>
<dbReference type="Proteomes" id="UP001634007">
    <property type="component" value="Unassembled WGS sequence"/>
</dbReference>
<feature type="compositionally biased region" description="Basic and acidic residues" evidence="5">
    <location>
        <begin position="1"/>
        <end position="13"/>
    </location>
</feature>
<accession>A0ABD3L0L3</accession>
<dbReference type="PANTHER" id="PTHR11017">
    <property type="entry name" value="LEUCINE-RICH REPEAT-CONTAINING PROTEIN"/>
    <property type="match status" value="1"/>
</dbReference>
<organism evidence="7 8">
    <name type="scientific">Eucalyptus globulus</name>
    <name type="common">Tasmanian blue gum</name>
    <dbReference type="NCBI Taxonomy" id="34317"/>
    <lineage>
        <taxon>Eukaryota</taxon>
        <taxon>Viridiplantae</taxon>
        <taxon>Streptophyta</taxon>
        <taxon>Embryophyta</taxon>
        <taxon>Tracheophyta</taxon>
        <taxon>Spermatophyta</taxon>
        <taxon>Magnoliopsida</taxon>
        <taxon>eudicotyledons</taxon>
        <taxon>Gunneridae</taxon>
        <taxon>Pentapetalae</taxon>
        <taxon>rosids</taxon>
        <taxon>malvids</taxon>
        <taxon>Myrtales</taxon>
        <taxon>Myrtaceae</taxon>
        <taxon>Myrtoideae</taxon>
        <taxon>Eucalypteae</taxon>
        <taxon>Eucalyptus</taxon>
    </lineage>
</organism>
<dbReference type="SUPFAM" id="SSF52540">
    <property type="entry name" value="P-loop containing nucleoside triphosphate hydrolases"/>
    <property type="match status" value="1"/>
</dbReference>
<dbReference type="InterPro" id="IPR001611">
    <property type="entry name" value="Leu-rich_rpt"/>
</dbReference>
<dbReference type="Pfam" id="PF00560">
    <property type="entry name" value="LRR_1"/>
    <property type="match status" value="1"/>
</dbReference>
<dbReference type="Pfam" id="PF01582">
    <property type="entry name" value="TIR"/>
    <property type="match status" value="1"/>
</dbReference>
<dbReference type="Gene3D" id="3.80.10.10">
    <property type="entry name" value="Ribonuclease Inhibitor"/>
    <property type="match status" value="2"/>
</dbReference>
<dbReference type="FunFam" id="3.40.50.10140:FF:000007">
    <property type="entry name" value="Disease resistance protein (TIR-NBS-LRR class)"/>
    <property type="match status" value="1"/>
</dbReference>
<dbReference type="PROSITE" id="PS50104">
    <property type="entry name" value="TIR"/>
    <property type="match status" value="1"/>
</dbReference>
<dbReference type="SUPFAM" id="SSF52058">
    <property type="entry name" value="L domain-like"/>
    <property type="match status" value="1"/>
</dbReference>
<dbReference type="GO" id="GO:0051707">
    <property type="term" value="P:response to other organism"/>
    <property type="evidence" value="ECO:0007669"/>
    <property type="project" value="UniProtKB-ARBA"/>
</dbReference>
<dbReference type="Gene3D" id="3.40.50.10140">
    <property type="entry name" value="Toll/interleukin-1 receptor homology (TIR) domain"/>
    <property type="match status" value="1"/>
</dbReference>
<dbReference type="InterPro" id="IPR002182">
    <property type="entry name" value="NB-ARC"/>
</dbReference>
<dbReference type="InterPro" id="IPR035897">
    <property type="entry name" value="Toll_tir_struct_dom_sf"/>
</dbReference>
<dbReference type="InterPro" id="IPR042197">
    <property type="entry name" value="Apaf_helical"/>
</dbReference>
<name>A0ABD3L0L3_EUCGL</name>
<dbReference type="Pfam" id="PF23282">
    <property type="entry name" value="WHD_ROQ1"/>
    <property type="match status" value="1"/>
</dbReference>
<dbReference type="InterPro" id="IPR000157">
    <property type="entry name" value="TIR_dom"/>
</dbReference>
<dbReference type="InterPro" id="IPR055414">
    <property type="entry name" value="LRR_R13L4/SHOC2-like"/>
</dbReference>
<sequence length="860" mass="97827">MIRKEPPHSEDLPYRASSSSTSPHAGDDGGTKRLKGTDYEVFLSFRGEDTRKGFTDHLYTSLVDAGIQVYRDNDELRVGDEIGPELLRSITQSKISIPIISEDYASSKWCLQELAQMLKCRRSREQVVLPIFYKVEPSQVRHLKGRFGDAVNAHNKKLDQMVVKEWEDALKEVSFLKGWESEKIDDGHEAVLVKTIIRRVMSELKRLFRLSVPKQLVGTDDRVEQIMSEIDVNFNGTQIIGIYGMGGIGKTTLAKVLYNKLSSHFENRSFVANIRETAQHKGIECLQKQLIFDVIGSSWGVSNVDDGIHVLNSRCTSKKVITLLDDIDDNTHLDALVGDGISFKAGSIVIITTRDKSILDKARARYMYKLNELPSNQSLILFSRHALRNDFPPSGYEDISYDIVSITGGLPLALEVIGSFLCGKTKDAWKDTLKKLKKIPDEKVQKRLRISYEALEYEDQQIFLDIACFFIGSSKQNPTYMWDACGFYPGKGLEVLTLMSLIKIGEGGELMMHDQLRDLGREIVRLENRSQPGERSRLWIEEEAKHVFESNKGTCKIEALRLCYNRWESYDKKSYRGEQFNEFTDLRFLQLGNVNFTGDFQNLFPQLRWLDWESCPSDFEIVNFHPKNLVVLNLSYSKISEDWGGWGPLKMATELKVLNLSNCGFLIRTPDLSAFKSLEILNLESCYSLKEIHPSICYIKTLVHLNVCECYELEKLPARVGRMEESRELQCYDKPAQLPESVGSFESLTELYLSETYIEKLPEFIGYMEALKTLYTADCYSLDHIPNSIGNLASLSVLYVGNSSLREIPDSIGKLQSLVELYLSETQITKLPESIGNLQSLIYQGHGLQNYQKVLGICKI</sequence>
<dbReference type="InterPro" id="IPR058192">
    <property type="entry name" value="WHD_ROQ1-like"/>
</dbReference>
<evidence type="ECO:0000256" key="4">
    <source>
        <dbReference type="ARBA" id="ARBA00023027"/>
    </source>
</evidence>
<dbReference type="SUPFAM" id="SSF52200">
    <property type="entry name" value="Toll/Interleukin receptor TIR domain"/>
    <property type="match status" value="1"/>
</dbReference>
<evidence type="ECO:0000256" key="5">
    <source>
        <dbReference type="SAM" id="MobiDB-lite"/>
    </source>
</evidence>
<keyword evidence="3" id="KW-0611">Plant defense</keyword>
<dbReference type="SMART" id="SM00369">
    <property type="entry name" value="LRR_TYP"/>
    <property type="match status" value="3"/>
</dbReference>
<keyword evidence="1" id="KW-0433">Leucine-rich repeat</keyword>
<evidence type="ECO:0000256" key="1">
    <source>
        <dbReference type="ARBA" id="ARBA00022614"/>
    </source>
</evidence>
<dbReference type="InterPro" id="IPR003591">
    <property type="entry name" value="Leu-rich_rpt_typical-subtyp"/>
</dbReference>
<dbReference type="Pfam" id="PF23598">
    <property type="entry name" value="LRR_14"/>
    <property type="match status" value="1"/>
</dbReference>
<evidence type="ECO:0000259" key="6">
    <source>
        <dbReference type="PROSITE" id="PS50104"/>
    </source>
</evidence>
<evidence type="ECO:0000256" key="3">
    <source>
        <dbReference type="ARBA" id="ARBA00022821"/>
    </source>
</evidence>